<sequence>MRHGDEAPLDLGVVGAVDQLEPAEAPSREGSGRWRWAFLALAFVAGGVLGLVVADSRDDAAAYADVRLVSGMVMSSYGQADEVLPSQIEVTVLNLGEHEVEILGLQPHGTTVEPGAEEEEPLTAPPGEWVTARQDGLIVDCDAEVDAEDGVQIRVRDAGGTERVVEADGMPEYGGVSDALRYGCESAAEIYPDIGAMVTASDAESITIDVRLSNPGTEPMEVSALETDTPGVAAAAGADLPFELPPGESVGVPLTWTVTDCRLARTWPDPQVVYRVGRYDASLGTYPLDAPAQAALVLLTDRVCGDAP</sequence>
<dbReference type="Proteomes" id="UP000182977">
    <property type="component" value="Chromosome I"/>
</dbReference>
<dbReference type="RefSeq" id="WP_046769245.1">
    <property type="nucleotide sequence ID" value="NZ_KQ061231.1"/>
</dbReference>
<dbReference type="STRING" id="419479.SAMN04488563_4140"/>
<evidence type="ECO:0000313" key="2">
    <source>
        <dbReference type="EMBL" id="SDU71034.1"/>
    </source>
</evidence>
<keyword evidence="3" id="KW-1185">Reference proteome</keyword>
<evidence type="ECO:0000256" key="1">
    <source>
        <dbReference type="SAM" id="Phobius"/>
    </source>
</evidence>
<keyword evidence="1" id="KW-0812">Transmembrane</keyword>
<name>A0A1H2KR67_9ACTN</name>
<feature type="transmembrane region" description="Helical" evidence="1">
    <location>
        <begin position="36"/>
        <end position="54"/>
    </location>
</feature>
<reference evidence="3" key="1">
    <citation type="submission" date="2016-10" db="EMBL/GenBank/DDBJ databases">
        <authorList>
            <person name="Varghese N."/>
            <person name="Submissions S."/>
        </authorList>
    </citation>
    <scope>NUCLEOTIDE SEQUENCE [LARGE SCALE GENOMIC DNA]</scope>
    <source>
        <strain evidence="3">DSM 45079</strain>
    </source>
</reference>
<gene>
    <name evidence="2" type="ORF">SAMN04488563_4140</name>
</gene>
<accession>A0A1H2KR67</accession>
<organism evidence="2 3">
    <name type="scientific">Jiangella alkaliphila</name>
    <dbReference type="NCBI Taxonomy" id="419479"/>
    <lineage>
        <taxon>Bacteria</taxon>
        <taxon>Bacillati</taxon>
        <taxon>Actinomycetota</taxon>
        <taxon>Actinomycetes</taxon>
        <taxon>Jiangellales</taxon>
        <taxon>Jiangellaceae</taxon>
        <taxon>Jiangella</taxon>
    </lineage>
</organism>
<proteinExistence type="predicted"/>
<dbReference type="OrthoDB" id="5183304at2"/>
<keyword evidence="1" id="KW-0472">Membrane</keyword>
<keyword evidence="1" id="KW-1133">Transmembrane helix</keyword>
<evidence type="ECO:0000313" key="3">
    <source>
        <dbReference type="Proteomes" id="UP000182977"/>
    </source>
</evidence>
<protein>
    <submittedName>
        <fullName evidence="2">Uncharacterized protein</fullName>
    </submittedName>
</protein>
<dbReference type="EMBL" id="LT629791">
    <property type="protein sequence ID" value="SDU71034.1"/>
    <property type="molecule type" value="Genomic_DNA"/>
</dbReference>
<dbReference type="AlphaFoldDB" id="A0A1H2KR67"/>